<keyword evidence="4 5" id="KW-0732">Signal</keyword>
<evidence type="ECO:0000256" key="3">
    <source>
        <dbReference type="ARBA" id="ARBA00022448"/>
    </source>
</evidence>
<reference evidence="6" key="2">
    <citation type="submission" date="2021-04" db="EMBL/GenBank/DDBJ databases">
        <authorList>
            <person name="Gilroy R."/>
        </authorList>
    </citation>
    <scope>NUCLEOTIDE SEQUENCE</scope>
    <source>
        <strain evidence="6">CHK188-11489</strain>
    </source>
</reference>
<reference evidence="6" key="1">
    <citation type="journal article" date="2021" name="PeerJ">
        <title>Extensive microbial diversity within the chicken gut microbiome revealed by metagenomics and culture.</title>
        <authorList>
            <person name="Gilroy R."/>
            <person name="Ravi A."/>
            <person name="Getino M."/>
            <person name="Pursley I."/>
            <person name="Horton D.L."/>
            <person name="Alikhan N.F."/>
            <person name="Baker D."/>
            <person name="Gharbi K."/>
            <person name="Hall N."/>
            <person name="Watson M."/>
            <person name="Adriaenssens E.M."/>
            <person name="Foster-Nyarko E."/>
            <person name="Jarju S."/>
            <person name="Secka A."/>
            <person name="Antonio M."/>
            <person name="Oren A."/>
            <person name="Chaudhuri R.R."/>
            <person name="La Ragione R."/>
            <person name="Hildebrand F."/>
            <person name="Pallen M.J."/>
        </authorList>
    </citation>
    <scope>NUCLEOTIDE SEQUENCE</scope>
    <source>
        <strain evidence="6">CHK188-11489</strain>
    </source>
</reference>
<name>A0A9D2JP58_9FIRM</name>
<dbReference type="PANTHER" id="PTHR43649:SF31">
    <property type="entry name" value="SN-GLYCEROL-3-PHOSPHATE-BINDING PERIPLASMIC PROTEIN UGPB"/>
    <property type="match status" value="1"/>
</dbReference>
<dbReference type="SUPFAM" id="SSF53850">
    <property type="entry name" value="Periplasmic binding protein-like II"/>
    <property type="match status" value="1"/>
</dbReference>
<dbReference type="Pfam" id="PF01547">
    <property type="entry name" value="SBP_bac_1"/>
    <property type="match status" value="1"/>
</dbReference>
<evidence type="ECO:0000256" key="5">
    <source>
        <dbReference type="SAM" id="SignalP"/>
    </source>
</evidence>
<dbReference type="PROSITE" id="PS51257">
    <property type="entry name" value="PROKAR_LIPOPROTEIN"/>
    <property type="match status" value="1"/>
</dbReference>
<dbReference type="EMBL" id="DXBF01000007">
    <property type="protein sequence ID" value="HIZ61282.1"/>
    <property type="molecule type" value="Genomic_DNA"/>
</dbReference>
<dbReference type="InterPro" id="IPR050490">
    <property type="entry name" value="Bact_solute-bd_prot1"/>
</dbReference>
<proteinExistence type="inferred from homology"/>
<dbReference type="CDD" id="cd13585">
    <property type="entry name" value="PBP2_TMBP_like"/>
    <property type="match status" value="1"/>
</dbReference>
<comment type="subcellular location">
    <subcellularLocation>
        <location evidence="1">Cell envelope</location>
    </subcellularLocation>
</comment>
<feature type="chain" id="PRO_5039071960" evidence="5">
    <location>
        <begin position="20"/>
        <end position="441"/>
    </location>
</feature>
<protein>
    <submittedName>
        <fullName evidence="6">Sugar ABC transporter substrate-binding protein</fullName>
    </submittedName>
</protein>
<dbReference type="GO" id="GO:0030313">
    <property type="term" value="C:cell envelope"/>
    <property type="evidence" value="ECO:0007669"/>
    <property type="project" value="UniProtKB-SubCell"/>
</dbReference>
<feature type="signal peptide" evidence="5">
    <location>
        <begin position="1"/>
        <end position="19"/>
    </location>
</feature>
<dbReference type="Proteomes" id="UP000824105">
    <property type="component" value="Unassembled WGS sequence"/>
</dbReference>
<dbReference type="Gene3D" id="3.40.190.10">
    <property type="entry name" value="Periplasmic binding protein-like II"/>
    <property type="match status" value="1"/>
</dbReference>
<evidence type="ECO:0000313" key="6">
    <source>
        <dbReference type="EMBL" id="HIZ61282.1"/>
    </source>
</evidence>
<evidence type="ECO:0000256" key="1">
    <source>
        <dbReference type="ARBA" id="ARBA00004196"/>
    </source>
</evidence>
<gene>
    <name evidence="6" type="ORF">H9724_00705</name>
</gene>
<comment type="similarity">
    <text evidence="2">Belongs to the bacterial solute-binding protein 1 family.</text>
</comment>
<keyword evidence="3" id="KW-0813">Transport</keyword>
<dbReference type="InterPro" id="IPR006059">
    <property type="entry name" value="SBP"/>
</dbReference>
<evidence type="ECO:0000313" key="7">
    <source>
        <dbReference type="Proteomes" id="UP000824105"/>
    </source>
</evidence>
<dbReference type="AlphaFoldDB" id="A0A9D2JP58"/>
<organism evidence="6 7">
    <name type="scientific">Candidatus Gemmiger avistercoris</name>
    <dbReference type="NCBI Taxonomy" id="2838606"/>
    <lineage>
        <taxon>Bacteria</taxon>
        <taxon>Bacillati</taxon>
        <taxon>Bacillota</taxon>
        <taxon>Clostridia</taxon>
        <taxon>Eubacteriales</taxon>
        <taxon>Gemmiger</taxon>
    </lineage>
</organism>
<evidence type="ECO:0000256" key="2">
    <source>
        <dbReference type="ARBA" id="ARBA00008520"/>
    </source>
</evidence>
<sequence length="441" mass="46914">MKKATSLLLALAMTGTLLAGCGSTASSSAAADSTASGATSEEAAATGEQVTIKLANWDTSTQPAVTQLVEAFEAANPDIKVEIIDVPSADYTTKLSVMLNGGSDVDAFYIKDADTMVGLAQKGQLADLTSYIEADGIDLADFNGLAENFNVDGKQYAMPARTDYYIMYYNKDVFDAAGVAYPSNDWTWADFEEIAGQLTSGEGANKTYGAYLHTWQACVECWGVQDGQHTIMDYQTGYDFFKPYYEMALRMQDAGSIQDYGTLKTGNIHYSGPFSQGTVGMLPMGTYYMSTLMQSIANGESSVNWGIATLPHPEGVEAGWTVGSTTPIAINAASDKQDAAWKLVSFITGEEGAQIYAANAQIPGRSNDEILSTIGAVEGMPEGAAEALAVKNIALDRPVADKVSEVNQMLGEEHGLIMLGELSVDEGLAEMAERAAEIVEE</sequence>
<evidence type="ECO:0000256" key="4">
    <source>
        <dbReference type="ARBA" id="ARBA00022729"/>
    </source>
</evidence>
<dbReference type="PANTHER" id="PTHR43649">
    <property type="entry name" value="ARABINOSE-BINDING PROTEIN-RELATED"/>
    <property type="match status" value="1"/>
</dbReference>
<comment type="caution">
    <text evidence="6">The sequence shown here is derived from an EMBL/GenBank/DDBJ whole genome shotgun (WGS) entry which is preliminary data.</text>
</comment>
<accession>A0A9D2JP58</accession>